<dbReference type="Pfam" id="PF21012">
    <property type="entry name" value="DUF6850"/>
    <property type="match status" value="1"/>
</dbReference>
<keyword evidence="1" id="KW-0732">Signal</keyword>
<dbReference type="AlphaFoldDB" id="A0A840CZC7"/>
<organism evidence="3 4">
    <name type="scientific">Bacteroides reticulotermitis</name>
    <dbReference type="NCBI Taxonomy" id="1133319"/>
    <lineage>
        <taxon>Bacteria</taxon>
        <taxon>Pseudomonadati</taxon>
        <taxon>Bacteroidota</taxon>
        <taxon>Bacteroidia</taxon>
        <taxon>Bacteroidales</taxon>
        <taxon>Bacteroidaceae</taxon>
        <taxon>Bacteroides</taxon>
    </lineage>
</organism>
<keyword evidence="4" id="KW-1185">Reference proteome</keyword>
<dbReference type="EMBL" id="JACIER010000005">
    <property type="protein sequence ID" value="MBB4043919.1"/>
    <property type="molecule type" value="Genomic_DNA"/>
</dbReference>
<sequence>MKLRILLAILLGILFPPVLQAGNVAVDSLSIEQRLLLHHNPLTTFRSQLWANPAMHYYIRDFSLTSVSLNGQYERRGDAAVVQEGNGSKNFSFQATSFLKLTDRDRVFGEVSYTNGRQENVVWNENTDFELLYPYVTGDSIGGFMKGEEYKFLGGYAHSVGVWTIGAQLSYRASINYRDQDPRPRNVVSDLEASLGVARELNQYYTLGVSLTGRKYNQRSDIKFLAEKGATSVYQMLGFGIDYVRFAGTQLSSNYTGGGVGASIDLLPRRGYGLSASVGFDYFHFTKELTSINYAPLTEIANKEFKVEIAWTSAKAGTWEYGAKLNSEIALREGTENIFGDPTGNVYPILTSVNQYKNTTTQVRLTGIVGQPNLRWGWTLLPTVGYSQIKPEYKGASRLMEISAINAGLKLQSTRRVNKLLLTAGAEGGYTSNLKSEYSLPGLDRTKSVGQAVMSNIEYLSDDHASVGLSLRGDYTLSPKYALFASGRWLHQAYKTCGATNFGEVSLGFVF</sequence>
<feature type="domain" description="DUF6850" evidence="2">
    <location>
        <begin position="53"/>
        <end position="511"/>
    </location>
</feature>
<evidence type="ECO:0000259" key="2">
    <source>
        <dbReference type="Pfam" id="PF21012"/>
    </source>
</evidence>
<comment type="caution">
    <text evidence="3">The sequence shown here is derived from an EMBL/GenBank/DDBJ whole genome shotgun (WGS) entry which is preliminary data.</text>
</comment>
<gene>
    <name evidence="3" type="ORF">GGR06_001705</name>
</gene>
<evidence type="ECO:0000313" key="3">
    <source>
        <dbReference type="EMBL" id="MBB4043919.1"/>
    </source>
</evidence>
<evidence type="ECO:0000313" key="4">
    <source>
        <dbReference type="Proteomes" id="UP000560658"/>
    </source>
</evidence>
<protein>
    <recommendedName>
        <fullName evidence="2">DUF6850 domain-containing protein</fullName>
    </recommendedName>
</protein>
<dbReference type="InterPro" id="IPR049236">
    <property type="entry name" value="DUF6850"/>
</dbReference>
<dbReference type="RefSeq" id="WP_148298301.1">
    <property type="nucleotide sequence ID" value="NZ_JACIER010000005.1"/>
</dbReference>
<reference evidence="3" key="1">
    <citation type="submission" date="2020-08" db="EMBL/GenBank/DDBJ databases">
        <title>Genomic Encyclopedia of Type Strains, Phase IV (KMG-IV): sequencing the most valuable type-strain genomes for metagenomic binning, comparative biology and taxonomic classification.</title>
        <authorList>
            <person name="Goeker M."/>
        </authorList>
    </citation>
    <scope>NUCLEOTIDE SEQUENCE [LARGE SCALE GENOMIC DNA]</scope>
    <source>
        <strain evidence="3">DSM 105720</strain>
    </source>
</reference>
<accession>A0A840CZC7</accession>
<feature type="signal peptide" evidence="1">
    <location>
        <begin position="1"/>
        <end position="21"/>
    </location>
</feature>
<name>A0A840CZC7_9BACE</name>
<proteinExistence type="predicted"/>
<dbReference type="Proteomes" id="UP000560658">
    <property type="component" value="Unassembled WGS sequence"/>
</dbReference>
<evidence type="ECO:0000256" key="1">
    <source>
        <dbReference type="SAM" id="SignalP"/>
    </source>
</evidence>
<feature type="chain" id="PRO_5033063395" description="DUF6850 domain-containing protein" evidence="1">
    <location>
        <begin position="22"/>
        <end position="511"/>
    </location>
</feature>